<dbReference type="InterPro" id="IPR027417">
    <property type="entry name" value="P-loop_NTPase"/>
</dbReference>
<feature type="domain" description="GED" evidence="3">
    <location>
        <begin position="653"/>
        <end position="745"/>
    </location>
</feature>
<organism evidence="5 6">
    <name type="scientific">Lecanosticta acicola</name>
    <dbReference type="NCBI Taxonomy" id="111012"/>
    <lineage>
        <taxon>Eukaryota</taxon>
        <taxon>Fungi</taxon>
        <taxon>Dikarya</taxon>
        <taxon>Ascomycota</taxon>
        <taxon>Pezizomycotina</taxon>
        <taxon>Dothideomycetes</taxon>
        <taxon>Dothideomycetidae</taxon>
        <taxon>Mycosphaerellales</taxon>
        <taxon>Mycosphaerellaceae</taxon>
        <taxon>Lecanosticta</taxon>
    </lineage>
</organism>
<accession>A0AAI9EEG5</accession>
<evidence type="ECO:0000256" key="1">
    <source>
        <dbReference type="ARBA" id="ARBA00022741"/>
    </source>
</evidence>
<evidence type="ECO:0000313" key="5">
    <source>
        <dbReference type="EMBL" id="CAK4033085.1"/>
    </source>
</evidence>
<dbReference type="CDD" id="cd08771">
    <property type="entry name" value="DLP_1"/>
    <property type="match status" value="1"/>
</dbReference>
<dbReference type="AlphaFoldDB" id="A0AAI9EEG5"/>
<dbReference type="InterPro" id="IPR020850">
    <property type="entry name" value="GED_dom"/>
</dbReference>
<evidence type="ECO:0000259" key="3">
    <source>
        <dbReference type="PROSITE" id="PS51388"/>
    </source>
</evidence>
<name>A0AAI9EEG5_9PEZI</name>
<dbReference type="GO" id="GO:0048312">
    <property type="term" value="P:intracellular distribution of mitochondria"/>
    <property type="evidence" value="ECO:0007669"/>
    <property type="project" value="TreeGrafter"/>
</dbReference>
<sequence length="747" mass="84151">MGEGIDMPNGTAAAAARDVDNIAQMLATASLDDLQSREYRQILDVVDRLRTCGLGSILPLPQLVVCGNQSSGKSSVLEAITEVPFPRKENLCTRFATEIILRRDQIESIHTKIIPDDARPESEKSKLKAFSESITDFKELPLLIEKATELMGLNDPAGGENSTRAFTRDVLSVEIAGPGRPQLTLVDLPGLIMSASKMQSEADVKLIHSLVGDYLAEKRTIMLADISAKDDYANQGILTKCKEVDKDGHRTLGIITKPDFLIEGSGNQTTWINLAHNKDIYFEIGWHMLKNRSDQEIDTPFEERNQSERNFFSRGRYRDLPETDKGVISLRTKLSKLLFKHLKKELPNLQAELNSKHARTAEALEQLGEKRSTLAEQRRFLMNIAAAFQSTVNSAAAGHYESHFFGPIDPSKGFEEMTNMKRLRAAVQYHNLQFASQMRQYGHKFRIWATEDAAGTNSKKDLPEPELIEEYQGAKDLQKTVSRKDAVTWVKDILVRTKGRELSGNFNPLLMSQLFWEQSENWENLASVHIDRIDALCCRFIEEAIKAVTLAFPDVATRLLALRLEDALKTRLSNARQELQRLIQDKQRPPITYNPSYTAAIQESRSQKAKAKIMQLMDQAKVDNGDGDSVINPELLYNQLKELTEPDMDKNSSEDALDSQLAYYKDKVTYFIAAVTDQVIERNLLHGLAEETLSPLIINDLPAEAIEYIAAEAEEITHKRQFLEGHKAILESGQDAEHSARRWARTK</sequence>
<dbReference type="Pfam" id="PF00350">
    <property type="entry name" value="Dynamin_N"/>
    <property type="match status" value="1"/>
</dbReference>
<dbReference type="InterPro" id="IPR045063">
    <property type="entry name" value="Dynamin_N"/>
</dbReference>
<evidence type="ECO:0000313" key="6">
    <source>
        <dbReference type="Proteomes" id="UP001296104"/>
    </source>
</evidence>
<dbReference type="GO" id="GO:0003924">
    <property type="term" value="F:GTPase activity"/>
    <property type="evidence" value="ECO:0007669"/>
    <property type="project" value="InterPro"/>
</dbReference>
<dbReference type="GO" id="GO:0016559">
    <property type="term" value="P:peroxisome fission"/>
    <property type="evidence" value="ECO:0007669"/>
    <property type="project" value="TreeGrafter"/>
</dbReference>
<dbReference type="PANTHER" id="PTHR11566">
    <property type="entry name" value="DYNAMIN"/>
    <property type="match status" value="1"/>
</dbReference>
<evidence type="ECO:0000256" key="2">
    <source>
        <dbReference type="ARBA" id="ARBA00023134"/>
    </source>
</evidence>
<keyword evidence="1" id="KW-0547">Nucleotide-binding</keyword>
<dbReference type="Proteomes" id="UP001296104">
    <property type="component" value="Unassembled WGS sequence"/>
</dbReference>
<dbReference type="InterPro" id="IPR000375">
    <property type="entry name" value="Dynamin_stalk"/>
</dbReference>
<dbReference type="GO" id="GO:0008017">
    <property type="term" value="F:microtubule binding"/>
    <property type="evidence" value="ECO:0007669"/>
    <property type="project" value="TreeGrafter"/>
</dbReference>
<dbReference type="Pfam" id="PF01031">
    <property type="entry name" value="Dynamin_M"/>
    <property type="match status" value="1"/>
</dbReference>
<keyword evidence="2" id="KW-0342">GTP-binding</keyword>
<dbReference type="PRINTS" id="PR00195">
    <property type="entry name" value="DYNAMIN"/>
</dbReference>
<dbReference type="EMBL" id="CAVMBE010000077">
    <property type="protein sequence ID" value="CAK4033085.1"/>
    <property type="molecule type" value="Genomic_DNA"/>
</dbReference>
<dbReference type="GO" id="GO:0005525">
    <property type="term" value="F:GTP binding"/>
    <property type="evidence" value="ECO:0007669"/>
    <property type="project" value="InterPro"/>
</dbReference>
<keyword evidence="6" id="KW-1185">Reference proteome</keyword>
<comment type="caution">
    <text evidence="5">The sequence shown here is derived from an EMBL/GenBank/DDBJ whole genome shotgun (WGS) entry which is preliminary data.</text>
</comment>
<evidence type="ECO:0000259" key="4">
    <source>
        <dbReference type="PROSITE" id="PS51718"/>
    </source>
</evidence>
<dbReference type="SUPFAM" id="SSF52540">
    <property type="entry name" value="P-loop containing nucleoside triphosphate hydrolases"/>
    <property type="match status" value="1"/>
</dbReference>
<dbReference type="PROSITE" id="PS51718">
    <property type="entry name" value="G_DYNAMIN_2"/>
    <property type="match status" value="1"/>
</dbReference>
<dbReference type="Gene3D" id="3.40.50.300">
    <property type="entry name" value="P-loop containing nucleotide triphosphate hydrolases"/>
    <property type="match status" value="1"/>
</dbReference>
<reference evidence="5" key="1">
    <citation type="submission" date="2023-11" db="EMBL/GenBank/DDBJ databases">
        <authorList>
            <person name="Alioto T."/>
            <person name="Alioto T."/>
            <person name="Gomez Garrido J."/>
        </authorList>
    </citation>
    <scope>NUCLEOTIDE SEQUENCE</scope>
</reference>
<dbReference type="GO" id="GO:0000266">
    <property type="term" value="P:mitochondrial fission"/>
    <property type="evidence" value="ECO:0007669"/>
    <property type="project" value="TreeGrafter"/>
</dbReference>
<dbReference type="SMART" id="SM00053">
    <property type="entry name" value="DYNc"/>
    <property type="match status" value="1"/>
</dbReference>
<proteinExistence type="predicted"/>
<dbReference type="GO" id="GO:0006897">
    <property type="term" value="P:endocytosis"/>
    <property type="evidence" value="ECO:0007669"/>
    <property type="project" value="TreeGrafter"/>
</dbReference>
<protein>
    <submittedName>
        <fullName evidence="5">Dynamin GTPase</fullName>
    </submittedName>
</protein>
<dbReference type="FunFam" id="3.40.50.300:FF:001425">
    <property type="entry name" value="Dynamin GTPase, putative"/>
    <property type="match status" value="1"/>
</dbReference>
<dbReference type="GO" id="GO:0005874">
    <property type="term" value="C:microtubule"/>
    <property type="evidence" value="ECO:0007669"/>
    <property type="project" value="TreeGrafter"/>
</dbReference>
<gene>
    <name evidence="5" type="ORF">LECACI_7A008243</name>
</gene>
<dbReference type="GO" id="GO:0016020">
    <property type="term" value="C:membrane"/>
    <property type="evidence" value="ECO:0007669"/>
    <property type="project" value="TreeGrafter"/>
</dbReference>
<dbReference type="InterPro" id="IPR001401">
    <property type="entry name" value="Dynamin_GTPase"/>
</dbReference>
<dbReference type="InterPro" id="IPR022812">
    <property type="entry name" value="Dynamin"/>
</dbReference>
<dbReference type="PROSITE" id="PS51388">
    <property type="entry name" value="GED"/>
    <property type="match status" value="1"/>
</dbReference>
<dbReference type="GO" id="GO:0005739">
    <property type="term" value="C:mitochondrion"/>
    <property type="evidence" value="ECO:0007669"/>
    <property type="project" value="TreeGrafter"/>
</dbReference>
<dbReference type="InterPro" id="IPR030381">
    <property type="entry name" value="G_DYNAMIN_dom"/>
</dbReference>
<dbReference type="PANTHER" id="PTHR11566:SF66">
    <property type="entry name" value="INTERFERON-INDUCED GTP-BINDING PROTEIN MX"/>
    <property type="match status" value="1"/>
</dbReference>
<feature type="domain" description="Dynamin-type G" evidence="4">
    <location>
        <begin position="57"/>
        <end position="347"/>
    </location>
</feature>